<dbReference type="Proteomes" id="UP000315783">
    <property type="component" value="Unassembled WGS sequence"/>
</dbReference>
<protein>
    <submittedName>
        <fullName evidence="1">Uncharacterized protein</fullName>
    </submittedName>
</protein>
<evidence type="ECO:0000313" key="2">
    <source>
        <dbReference type="Proteomes" id="UP000315783"/>
    </source>
</evidence>
<dbReference type="AlphaFoldDB" id="A0A545VFS7"/>
<keyword evidence="2" id="KW-1185">Reference proteome</keyword>
<accession>A0A545VFS7</accession>
<name>A0A545VFS7_9HYPO</name>
<evidence type="ECO:0000313" key="1">
    <source>
        <dbReference type="EMBL" id="TQW00573.1"/>
    </source>
</evidence>
<proteinExistence type="predicted"/>
<dbReference type="EMBL" id="SPUK01000001">
    <property type="protein sequence ID" value="TQW00573.1"/>
    <property type="molecule type" value="Genomic_DNA"/>
</dbReference>
<organism evidence="1 2">
    <name type="scientific">Cordyceps javanica</name>
    <dbReference type="NCBI Taxonomy" id="43265"/>
    <lineage>
        <taxon>Eukaryota</taxon>
        <taxon>Fungi</taxon>
        <taxon>Dikarya</taxon>
        <taxon>Ascomycota</taxon>
        <taxon>Pezizomycotina</taxon>
        <taxon>Sordariomycetes</taxon>
        <taxon>Hypocreomycetidae</taxon>
        <taxon>Hypocreales</taxon>
        <taxon>Cordycipitaceae</taxon>
        <taxon>Cordyceps</taxon>
    </lineage>
</organism>
<gene>
    <name evidence="1" type="ORF">IF1G_00504</name>
</gene>
<reference evidence="1 2" key="1">
    <citation type="journal article" date="2019" name="Appl. Microbiol. Biotechnol.">
        <title>Genome sequence of Isaria javanica and comparative genome analysis insights into family S53 peptidase evolution in fungal entomopathogens.</title>
        <authorList>
            <person name="Lin R."/>
            <person name="Zhang X."/>
            <person name="Xin B."/>
            <person name="Zou M."/>
            <person name="Gao Y."/>
            <person name="Qin F."/>
            <person name="Hu Q."/>
            <person name="Xie B."/>
            <person name="Cheng X."/>
        </authorList>
    </citation>
    <scope>NUCLEOTIDE SEQUENCE [LARGE SCALE GENOMIC DNA]</scope>
    <source>
        <strain evidence="1 2">IJ1G</strain>
    </source>
</reference>
<comment type="caution">
    <text evidence="1">The sequence shown here is derived from an EMBL/GenBank/DDBJ whole genome shotgun (WGS) entry which is preliminary data.</text>
</comment>
<sequence length="87" mass="9783">MLKTSTEKSFKIASKSATTVAIGRSLLTEITRNKGVAQNSGRRCRVTAVFTARRIAHFGVAAKVLPRWRNVKIRCRISLRVGAHYRR</sequence>